<feature type="transmembrane region" description="Helical" evidence="1">
    <location>
        <begin position="45"/>
        <end position="67"/>
    </location>
</feature>
<keyword evidence="1" id="KW-0812">Transmembrane</keyword>
<comment type="caution">
    <text evidence="2">The sequence shown here is derived from an EMBL/GenBank/DDBJ whole genome shotgun (WGS) entry which is preliminary data.</text>
</comment>
<accession>A0A0F9HR10</accession>
<name>A0A0F9HR10_9ZZZZ</name>
<dbReference type="EMBL" id="LAZR01016163">
    <property type="protein sequence ID" value="KKM05682.1"/>
    <property type="molecule type" value="Genomic_DNA"/>
</dbReference>
<feature type="transmembrane region" description="Helical" evidence="1">
    <location>
        <begin position="12"/>
        <end position="39"/>
    </location>
</feature>
<evidence type="ECO:0000256" key="1">
    <source>
        <dbReference type="SAM" id="Phobius"/>
    </source>
</evidence>
<evidence type="ECO:0000313" key="2">
    <source>
        <dbReference type="EMBL" id="KKM05682.1"/>
    </source>
</evidence>
<protein>
    <submittedName>
        <fullName evidence="2">Uncharacterized protein</fullName>
    </submittedName>
</protein>
<dbReference type="AlphaFoldDB" id="A0A0F9HR10"/>
<reference evidence="2" key="1">
    <citation type="journal article" date="2015" name="Nature">
        <title>Complex archaea that bridge the gap between prokaryotes and eukaryotes.</title>
        <authorList>
            <person name="Spang A."/>
            <person name="Saw J.H."/>
            <person name="Jorgensen S.L."/>
            <person name="Zaremba-Niedzwiedzka K."/>
            <person name="Martijn J."/>
            <person name="Lind A.E."/>
            <person name="van Eijk R."/>
            <person name="Schleper C."/>
            <person name="Guy L."/>
            <person name="Ettema T.J."/>
        </authorList>
    </citation>
    <scope>NUCLEOTIDE SEQUENCE</scope>
</reference>
<proteinExistence type="predicted"/>
<keyword evidence="1" id="KW-0472">Membrane</keyword>
<gene>
    <name evidence="2" type="ORF">LCGC14_1751690</name>
</gene>
<organism evidence="2">
    <name type="scientific">marine sediment metagenome</name>
    <dbReference type="NCBI Taxonomy" id="412755"/>
    <lineage>
        <taxon>unclassified sequences</taxon>
        <taxon>metagenomes</taxon>
        <taxon>ecological metagenomes</taxon>
    </lineage>
</organism>
<keyword evidence="1" id="KW-1133">Transmembrane helix</keyword>
<sequence length="79" mass="9230">MVWRMDNMGNKISYKGLMITYFVVVVIYLTFAGVLTLYYGYVSQLWVAVSIASFITFILTNVIWLYVRREQGTDNDDKN</sequence>